<dbReference type="Pfam" id="PF00078">
    <property type="entry name" value="RVT_1"/>
    <property type="match status" value="1"/>
</dbReference>
<proteinExistence type="predicted"/>
<dbReference type="Proteomes" id="UP001652660">
    <property type="component" value="Chromosome 5c"/>
</dbReference>
<dbReference type="InterPro" id="IPR036691">
    <property type="entry name" value="Endo/exonu/phosph_ase_sf"/>
</dbReference>
<dbReference type="GeneID" id="140007182"/>
<dbReference type="Gene3D" id="3.30.420.10">
    <property type="entry name" value="Ribonuclease H-like superfamily/Ribonuclease H"/>
    <property type="match status" value="1"/>
</dbReference>
<dbReference type="InterPro" id="IPR026960">
    <property type="entry name" value="RVT-Znf"/>
</dbReference>
<evidence type="ECO:0000313" key="4">
    <source>
        <dbReference type="RefSeq" id="XP_071905972.1"/>
    </source>
</evidence>
<dbReference type="SUPFAM" id="SSF53098">
    <property type="entry name" value="Ribonuclease H-like"/>
    <property type="match status" value="1"/>
</dbReference>
<dbReference type="RefSeq" id="XP_071905972.1">
    <property type="nucleotide sequence ID" value="XM_072049871.1"/>
</dbReference>
<dbReference type="PANTHER" id="PTHR33116">
    <property type="entry name" value="REVERSE TRANSCRIPTASE ZINC-BINDING DOMAIN-CONTAINING PROTEIN-RELATED-RELATED"/>
    <property type="match status" value="1"/>
</dbReference>
<dbReference type="SUPFAM" id="SSF56672">
    <property type="entry name" value="DNA/RNA polymerases"/>
    <property type="match status" value="1"/>
</dbReference>
<feature type="region of interest" description="Disordered" evidence="1">
    <location>
        <begin position="97"/>
        <end position="121"/>
    </location>
</feature>
<dbReference type="InterPro" id="IPR002156">
    <property type="entry name" value="RNaseH_domain"/>
</dbReference>
<dbReference type="PROSITE" id="PS50878">
    <property type="entry name" value="RT_POL"/>
    <property type="match status" value="1"/>
</dbReference>
<dbReference type="RefSeq" id="XP_071905973.1">
    <property type="nucleotide sequence ID" value="XM_072049872.1"/>
</dbReference>
<dbReference type="Gene3D" id="3.60.10.10">
    <property type="entry name" value="Endonuclease/exonuclease/phosphatase"/>
    <property type="match status" value="1"/>
</dbReference>
<dbReference type="CDD" id="cd01650">
    <property type="entry name" value="RT_nLTR_like"/>
    <property type="match status" value="1"/>
</dbReference>
<dbReference type="CDD" id="cd06222">
    <property type="entry name" value="RNase_H_like"/>
    <property type="match status" value="1"/>
</dbReference>
<evidence type="ECO:0000256" key="1">
    <source>
        <dbReference type="SAM" id="MobiDB-lite"/>
    </source>
</evidence>
<organism evidence="3 4">
    <name type="scientific">Coffea arabica</name>
    <name type="common">Arabian coffee</name>
    <dbReference type="NCBI Taxonomy" id="13443"/>
    <lineage>
        <taxon>Eukaryota</taxon>
        <taxon>Viridiplantae</taxon>
        <taxon>Streptophyta</taxon>
        <taxon>Embryophyta</taxon>
        <taxon>Tracheophyta</taxon>
        <taxon>Spermatophyta</taxon>
        <taxon>Magnoliopsida</taxon>
        <taxon>eudicotyledons</taxon>
        <taxon>Gunneridae</taxon>
        <taxon>Pentapetalae</taxon>
        <taxon>asterids</taxon>
        <taxon>lamiids</taxon>
        <taxon>Gentianales</taxon>
        <taxon>Rubiaceae</taxon>
        <taxon>Ixoroideae</taxon>
        <taxon>Gardenieae complex</taxon>
        <taxon>Bertiereae - Coffeeae clade</taxon>
        <taxon>Coffeeae</taxon>
        <taxon>Coffea</taxon>
    </lineage>
</organism>
<protein>
    <recommendedName>
        <fullName evidence="2">Reverse transcriptase domain-containing protein</fullName>
    </recommendedName>
</protein>
<dbReference type="InterPro" id="IPR043502">
    <property type="entry name" value="DNA/RNA_pol_sf"/>
</dbReference>
<dbReference type="InterPro" id="IPR036397">
    <property type="entry name" value="RNaseH_sf"/>
</dbReference>
<dbReference type="PANTHER" id="PTHR33116:SF86">
    <property type="entry name" value="REVERSE TRANSCRIPTASE DOMAIN-CONTAINING PROTEIN"/>
    <property type="match status" value="1"/>
</dbReference>
<gene>
    <name evidence="4" type="primary">LOC140007182</name>
    <name evidence="5" type="synonym">LOC140007183</name>
</gene>
<reference evidence="4 5" key="1">
    <citation type="submission" date="2025-05" db="UniProtKB">
        <authorList>
            <consortium name="RefSeq"/>
        </authorList>
    </citation>
    <scope>IDENTIFICATION</scope>
    <source>
        <tissue evidence="4 5">Leaves</tissue>
    </source>
</reference>
<sequence length="1091" mass="124612">MRASNARSPKKHNKTYAKYNEGVEEVSRTNGKGNVVNNLFLTWGGGNTSWHGQEGRGRDGNIRSSRILSKDTLFEQKSVGSMGNEGREGVVEKKVEKESNTNLNMEGEGERELSSGKGTGGQLEKVEDDTMWIDGRQKEKRVSKVGGERREKGRELGSIGEVGAGGGMAGSLTVLWRKEIVVRRVLFIEFTIELNVVGKGNEADWWFIGVYASSIDLVRAQQWKIIKNRSTIWGSNWILAGDMNDILSSEEKWGDSWTWCNDWDEDGEVKERLDRVLCSWDWRREHGKAKCVHLHNEASDHSISSFFHSGHLLQAINETIITLIPKVESPISVSQYRPISLCNVVYKIISRILVNRRIGSNEYMALKLDMAKAYDRVDWPFVVKMMEKMGFCLIWINWIFKCMSSVGYSFNVNGEKKGWVRPSKGIRQGDPLSPYLFLLVSEGLSSLLKHALDNHCLTGLKIAKASPAISHLFFADDTLIFCRASIEESKQVMKILEMYEAASGQKINLDKSSIFFSKNTEMSNKAEILRILEGMKQVDQSKYLGLPMVIGRSKNQVFSYIKERVLGKLKGLPKSLCQDISREMARFWDLQDFNNAMLAKMLWRILTQPNLLMSKVLKGKYFKRESIWKTQIRAGDSWIWKSIMSARQVMERGARKRVGDGRTVDIWKDRWIPEGGTGMVATHRPAGCHVQKVHELIQNRKWSRAVMESLLSEEDCRRIEGIPISLCAGKDNLVWPLTKSGQYSVRTGYMLARDMRGEWRRKDQQEASNSMNEPNSKAWRVLWGLDIKHKLKHFIWKCLHGVLPVNEVIRRRIGKGEDKCSCCGELTETLEHMFFFCRHAEYIWKAAPIDWDGLKEFRHSFWLWWNSLMEAKDGMEGRNHIALTVNILWQIWKSRNQVQFDERNVRKGVANAKERKKEQVAGVRRWLPPPQGCIKLNTDAALVLKGRRIGWGVVARKEDGEVVGAWAGGESRNGTPAVEEALAIRKVVIKARLCGWNKVEIQSNCKLMVDKLRERNVDDPVTGTILNDVLVLSQDFDICHFSFVKREGNRVSHKLAKFATSLHDEISWKDSFPIWLTSLAKNDVRAVAPTL</sequence>
<keyword evidence="3" id="KW-1185">Reference proteome</keyword>
<dbReference type="SUPFAM" id="SSF56219">
    <property type="entry name" value="DNase I-like"/>
    <property type="match status" value="1"/>
</dbReference>
<evidence type="ECO:0000259" key="2">
    <source>
        <dbReference type="PROSITE" id="PS50878"/>
    </source>
</evidence>
<dbReference type="InterPro" id="IPR012337">
    <property type="entry name" value="RNaseH-like_sf"/>
</dbReference>
<feature type="domain" description="Reverse transcriptase" evidence="2">
    <location>
        <begin position="305"/>
        <end position="548"/>
    </location>
</feature>
<dbReference type="InterPro" id="IPR000477">
    <property type="entry name" value="RT_dom"/>
</dbReference>
<evidence type="ECO:0000313" key="5">
    <source>
        <dbReference type="RefSeq" id="XP_071905973.1"/>
    </source>
</evidence>
<evidence type="ECO:0000313" key="3">
    <source>
        <dbReference type="Proteomes" id="UP001652660"/>
    </source>
</evidence>
<dbReference type="InterPro" id="IPR044730">
    <property type="entry name" value="RNase_H-like_dom_plant"/>
</dbReference>
<dbReference type="Pfam" id="PF13456">
    <property type="entry name" value="RVT_3"/>
    <property type="match status" value="1"/>
</dbReference>
<name>A0ABM4UFD4_COFAR</name>
<dbReference type="Pfam" id="PF13966">
    <property type="entry name" value="zf-RVT"/>
    <property type="match status" value="1"/>
</dbReference>
<accession>A0ABM4UFD4</accession>